<dbReference type="UniPathway" id="UPA00185">
    <property type="reaction ID" value="UER00280"/>
</dbReference>
<dbReference type="GO" id="GO:0009015">
    <property type="term" value="F:N-succinylarginine dihydrolase activity"/>
    <property type="evidence" value="ECO:0007669"/>
    <property type="project" value="UniProtKB-UniRule"/>
</dbReference>
<keyword evidence="2 4" id="KW-0378">Hydrolase</keyword>
<dbReference type="STRING" id="394096.DB31_3652"/>
<dbReference type="SUPFAM" id="SSF55909">
    <property type="entry name" value="Pentein"/>
    <property type="match status" value="1"/>
</dbReference>
<dbReference type="NCBIfam" id="TIGR03241">
    <property type="entry name" value="arg_catab_astB"/>
    <property type="match status" value="1"/>
</dbReference>
<dbReference type="GO" id="GO:0019545">
    <property type="term" value="P:L-arginine catabolic process to succinate"/>
    <property type="evidence" value="ECO:0007669"/>
    <property type="project" value="UniProtKB-UniPathway"/>
</dbReference>
<organism evidence="4 5">
    <name type="scientific">Hyalangium minutum</name>
    <dbReference type="NCBI Taxonomy" id="394096"/>
    <lineage>
        <taxon>Bacteria</taxon>
        <taxon>Pseudomonadati</taxon>
        <taxon>Myxococcota</taxon>
        <taxon>Myxococcia</taxon>
        <taxon>Myxococcales</taxon>
        <taxon>Cystobacterineae</taxon>
        <taxon>Archangiaceae</taxon>
        <taxon>Hyalangium</taxon>
    </lineage>
</organism>
<keyword evidence="1" id="KW-0056">Arginine metabolism</keyword>
<dbReference type="Pfam" id="PF04996">
    <property type="entry name" value="AstB"/>
    <property type="match status" value="1"/>
</dbReference>
<protein>
    <recommendedName>
        <fullName evidence="3">N-succinylarginine dihydrolase</fullName>
        <ecNumber evidence="3">3.5.3.23</ecNumber>
    </recommendedName>
</protein>
<proteinExistence type="inferred from homology"/>
<dbReference type="RefSeq" id="WP_044183594.1">
    <property type="nucleotide sequence ID" value="NZ_JMCB01000002.1"/>
</dbReference>
<dbReference type="PANTHER" id="PTHR30420">
    <property type="entry name" value="N-SUCCINYLARGININE DIHYDROLASE"/>
    <property type="match status" value="1"/>
</dbReference>
<dbReference type="EMBL" id="JMCB01000002">
    <property type="protein sequence ID" value="KFE71522.1"/>
    <property type="molecule type" value="Genomic_DNA"/>
</dbReference>
<dbReference type="InterPro" id="IPR007079">
    <property type="entry name" value="SuccinylArg_d-Hdrlase_AstB"/>
</dbReference>
<dbReference type="HAMAP" id="MF_01172">
    <property type="entry name" value="AstB"/>
    <property type="match status" value="1"/>
</dbReference>
<reference evidence="4 5" key="1">
    <citation type="submission" date="2014-04" db="EMBL/GenBank/DDBJ databases">
        <title>Genome assembly of Hyalangium minutum DSM 14724.</title>
        <authorList>
            <person name="Sharma G."/>
            <person name="Subramanian S."/>
        </authorList>
    </citation>
    <scope>NUCLEOTIDE SEQUENCE [LARGE SCALE GENOMIC DNA]</scope>
    <source>
        <strain evidence="4 5">DSM 14724</strain>
    </source>
</reference>
<dbReference type="Proteomes" id="UP000028725">
    <property type="component" value="Unassembled WGS sequence"/>
</dbReference>
<dbReference type="AlphaFoldDB" id="A0A085WV09"/>
<evidence type="ECO:0000313" key="4">
    <source>
        <dbReference type="EMBL" id="KFE71522.1"/>
    </source>
</evidence>
<dbReference type="NCBIfam" id="NF009789">
    <property type="entry name" value="PRK13281.1"/>
    <property type="match status" value="1"/>
</dbReference>
<keyword evidence="5" id="KW-1185">Reference proteome</keyword>
<dbReference type="EC" id="3.5.3.23" evidence="3"/>
<name>A0A085WV09_9BACT</name>
<evidence type="ECO:0000313" key="5">
    <source>
        <dbReference type="Proteomes" id="UP000028725"/>
    </source>
</evidence>
<sequence length="440" mass="48047">MREYNFDGLVGPTHNYGGLSVGNLASTTHGGQASYPREAALQGLEKMRFVAGLGVGQAVLPPQPRPSLKTLRMLGFSGTDEEVITRAAREAEHLLRLTSSAAAMWTANAATCAPSEDTGDKRMHLTPANLQQMFHRAIEAETTHSVLRAIFSDEARFAVHAPLPGGGHFADEGAANHTRLVTPGHAAVHLLAWGRSAWKDIAGPQRFPARQTLEASQALARLHHLDPDRTLFPQQHPEGIDSGAFHTDVVAVGNGAFLMLHELAFVDHAGLLRTLREKLGPGFTSVVATQAELPVKDAVKAYPFNSQVLTLPDGSMAIIAPIESQEMETTRRFLERVVAEENPVKAVHYLDVRQSMNNGGGPACLRQRIGLTDAERAAVKANVFYSASLHESLAAWIRKHYRETLYAKDLQDPKLARETMTALDELTRILQLGSVYDFQR</sequence>
<evidence type="ECO:0000256" key="2">
    <source>
        <dbReference type="ARBA" id="ARBA00022801"/>
    </source>
</evidence>
<dbReference type="PANTHER" id="PTHR30420:SF2">
    <property type="entry name" value="N-SUCCINYLARGININE DIHYDROLASE"/>
    <property type="match status" value="1"/>
</dbReference>
<gene>
    <name evidence="4" type="ORF">DB31_3652</name>
</gene>
<dbReference type="OrthoDB" id="248552at2"/>
<evidence type="ECO:0000256" key="1">
    <source>
        <dbReference type="ARBA" id="ARBA00022503"/>
    </source>
</evidence>
<dbReference type="InterPro" id="IPR037031">
    <property type="entry name" value="AstB_sf"/>
</dbReference>
<dbReference type="Gene3D" id="3.75.10.20">
    <property type="entry name" value="Succinylarginine dihydrolase"/>
    <property type="match status" value="1"/>
</dbReference>
<comment type="caution">
    <text evidence="4">The sequence shown here is derived from an EMBL/GenBank/DDBJ whole genome shotgun (WGS) entry which is preliminary data.</text>
</comment>
<accession>A0A085WV09</accession>
<evidence type="ECO:0000256" key="3">
    <source>
        <dbReference type="NCBIfam" id="TIGR03241"/>
    </source>
</evidence>
<dbReference type="PATRIC" id="fig|394096.3.peg.1299"/>